<dbReference type="GO" id="GO:0016020">
    <property type="term" value="C:membrane"/>
    <property type="evidence" value="ECO:0007669"/>
    <property type="project" value="UniProtKB-SubCell"/>
</dbReference>
<proteinExistence type="predicted"/>
<dbReference type="InterPro" id="IPR009915">
    <property type="entry name" value="NnrU_dom"/>
</dbReference>
<protein>
    <submittedName>
        <fullName evidence="7">NnrU family protein</fullName>
    </submittedName>
</protein>
<keyword evidence="4 5" id="KW-0472">Membrane</keyword>
<keyword evidence="8" id="KW-1185">Reference proteome</keyword>
<dbReference type="EMBL" id="JAZIBG010000049">
    <property type="protein sequence ID" value="MEF7616906.1"/>
    <property type="molecule type" value="Genomic_DNA"/>
</dbReference>
<reference evidence="7 8" key="1">
    <citation type="submission" date="2024-02" db="EMBL/GenBank/DDBJ databases">
        <title>Genome sequence of Aquincola sp. MAHUQ-54.</title>
        <authorList>
            <person name="Huq M.A."/>
        </authorList>
    </citation>
    <scope>NUCLEOTIDE SEQUENCE [LARGE SCALE GENOMIC DNA]</scope>
    <source>
        <strain evidence="7 8">MAHUQ-54</strain>
    </source>
</reference>
<keyword evidence="2 5" id="KW-0812">Transmembrane</keyword>
<feature type="transmembrane region" description="Helical" evidence="5">
    <location>
        <begin position="114"/>
        <end position="143"/>
    </location>
</feature>
<organism evidence="7 8">
    <name type="scientific">Aquincola agrisoli</name>
    <dbReference type="NCBI Taxonomy" id="3119538"/>
    <lineage>
        <taxon>Bacteria</taxon>
        <taxon>Pseudomonadati</taxon>
        <taxon>Pseudomonadota</taxon>
        <taxon>Betaproteobacteria</taxon>
        <taxon>Burkholderiales</taxon>
        <taxon>Sphaerotilaceae</taxon>
        <taxon>Aquincola</taxon>
    </lineage>
</organism>
<sequence length="192" mass="20713">MTALIAGLLLFLGLHSVRIFAPQWRSRQIAARGEKAWKGLYSLVSLAGLVLIVWGYGQTRAAPMWLWVPPLGMRHAAALLTLLSFILIAAAYVPRNALKARLHHPMVLGVKVWAFAHLLANGTVADVLLFGSFLAWAIVLYAVSRRRDRAAGVTYPPGTAGGTLRAVAAGAAAWAVFAFWAHEWLIGIAPLG</sequence>
<name>A0AAW9QCV6_9BURK</name>
<evidence type="ECO:0000313" key="7">
    <source>
        <dbReference type="EMBL" id="MEF7616906.1"/>
    </source>
</evidence>
<dbReference type="Pfam" id="PF07298">
    <property type="entry name" value="NnrU"/>
    <property type="match status" value="1"/>
</dbReference>
<keyword evidence="3 5" id="KW-1133">Transmembrane helix</keyword>
<accession>A0AAW9QCV6</accession>
<comment type="caution">
    <text evidence="7">The sequence shown here is derived from an EMBL/GenBank/DDBJ whole genome shotgun (WGS) entry which is preliminary data.</text>
</comment>
<evidence type="ECO:0000259" key="6">
    <source>
        <dbReference type="Pfam" id="PF07298"/>
    </source>
</evidence>
<evidence type="ECO:0000256" key="5">
    <source>
        <dbReference type="SAM" id="Phobius"/>
    </source>
</evidence>
<evidence type="ECO:0000256" key="1">
    <source>
        <dbReference type="ARBA" id="ARBA00004141"/>
    </source>
</evidence>
<gene>
    <name evidence="7" type="ORF">V4F39_23530</name>
</gene>
<feature type="domain" description="NnrU" evidence="6">
    <location>
        <begin position="4"/>
        <end position="190"/>
    </location>
</feature>
<dbReference type="AlphaFoldDB" id="A0AAW9QCV6"/>
<feature type="transmembrane region" description="Helical" evidence="5">
    <location>
        <begin position="77"/>
        <end position="94"/>
    </location>
</feature>
<feature type="transmembrane region" description="Helical" evidence="5">
    <location>
        <begin position="40"/>
        <end position="57"/>
    </location>
</feature>
<evidence type="ECO:0000256" key="4">
    <source>
        <dbReference type="ARBA" id="ARBA00023136"/>
    </source>
</evidence>
<evidence type="ECO:0000256" key="3">
    <source>
        <dbReference type="ARBA" id="ARBA00022989"/>
    </source>
</evidence>
<comment type="subcellular location">
    <subcellularLocation>
        <location evidence="1">Membrane</location>
        <topology evidence="1">Multi-pass membrane protein</topology>
    </subcellularLocation>
</comment>
<feature type="transmembrane region" description="Helical" evidence="5">
    <location>
        <begin position="164"/>
        <end position="182"/>
    </location>
</feature>
<evidence type="ECO:0000256" key="2">
    <source>
        <dbReference type="ARBA" id="ARBA00022692"/>
    </source>
</evidence>
<dbReference type="Proteomes" id="UP001336250">
    <property type="component" value="Unassembled WGS sequence"/>
</dbReference>
<evidence type="ECO:0000313" key="8">
    <source>
        <dbReference type="Proteomes" id="UP001336250"/>
    </source>
</evidence>
<dbReference type="RefSeq" id="WP_332292513.1">
    <property type="nucleotide sequence ID" value="NZ_JAZIBG010000049.1"/>
</dbReference>